<feature type="region of interest" description="Disordered" evidence="1">
    <location>
        <begin position="371"/>
        <end position="391"/>
    </location>
</feature>
<sequence length="745" mass="73880">MSGPGIITLRRRRPQVLAAPRSEPFNVWVVRGRDGRGIDIADTVDTYADLPTNLGPEDKGAGYMVRADKMFYRWSGTEFPDEGDGIQIMGPDGPPGRGIATDGIEVVGNQLRFTMTNGTVETVSVPAIQQAIDSAAAASASATAANTAKGAAEAAALTAGNSATTAVGARDAAITARTGAEGARDTAVGAATAADNSADAAALSESNADTSETNAAASAAAAAGWANTADTRATAAETARTGAQTARTGAETARDDAAGSATAAQTAADDAQDSATAAAASAAEAADVVTSGIPNATDTVKGGIRLAGDLGGTWDMPTVPALATKADLDPETGMIPTSQIPPRAMVTSKLVASTAERLALTSAQVQEGDIAVQSGNPGRGTYMLGDGPPSDPASWQLQFSPTDAVSSVNGYNGIVVLGKGDVGLGNVDNTSDLNKPISTLTQTALDGKVDEVATANVAYGTKTGGVQGTWPVTSAATATTLALRGTGGTVAVGDATAAGHAASKGQLDTGLLGKAASVHQHSAVDINAGTLDVARLPVGTAAGQVAAGDDSRIVNAVPNTRSVSAGTGLTGGGDLTANRTLAVAYGTTAGTAAQGNDARLADTRTPTDNTVSTAKIVDAAVTVPKLGADVAPAIQNMIDTSVLAAQRVTVNAQAGAYTLVATDANKAVEVSSATAVNLTIPTDAAVAFPVGTVIEVDQLGAGKVTIVGASGVTVQAPVTPTTRAQYSALLLRKRAANLWLVSGDM</sequence>
<dbReference type="GeneID" id="63027342"/>
<protein>
    <submittedName>
        <fullName evidence="2">Minor tail protein</fullName>
    </submittedName>
</protein>
<feature type="region of interest" description="Disordered" evidence="1">
    <location>
        <begin position="232"/>
        <end position="269"/>
    </location>
</feature>
<dbReference type="RefSeq" id="YP_010002788.1">
    <property type="nucleotide sequence ID" value="NC_053248.1"/>
</dbReference>
<dbReference type="KEGG" id="vg:63027342"/>
<dbReference type="Proteomes" id="UP000316610">
    <property type="component" value="Segment"/>
</dbReference>
<evidence type="ECO:0000313" key="3">
    <source>
        <dbReference type="Proteomes" id="UP000316610"/>
    </source>
</evidence>
<accession>A0A514DHW2</accession>
<gene>
    <name evidence="2" type="primary">39</name>
    <name evidence="2" type="ORF">SEA_ZIPP_39</name>
</gene>
<feature type="compositionally biased region" description="Low complexity" evidence="1">
    <location>
        <begin position="232"/>
        <end position="251"/>
    </location>
</feature>
<proteinExistence type="predicted"/>
<keyword evidence="3" id="KW-1185">Reference proteome</keyword>
<organism evidence="2 3">
    <name type="scientific">Gordonia phage Zipp</name>
    <dbReference type="NCBI Taxonomy" id="2591212"/>
    <lineage>
        <taxon>Viruses</taxon>
        <taxon>Duplodnaviria</taxon>
        <taxon>Heunggongvirae</taxon>
        <taxon>Uroviricota</taxon>
        <taxon>Caudoviricetes</taxon>
        <taxon>Stackebrandtviridae</taxon>
        <taxon>Schenleyvirinae</taxon>
        <taxon>Zitchvirus</taxon>
        <taxon>Zitchvirus zipp</taxon>
    </lineage>
</organism>
<evidence type="ECO:0000313" key="2">
    <source>
        <dbReference type="EMBL" id="QDH93193.1"/>
    </source>
</evidence>
<name>A0A514DHW2_9CAUD</name>
<reference evidence="2 3" key="1">
    <citation type="submission" date="2019-05" db="EMBL/GenBank/DDBJ databases">
        <authorList>
            <person name="Hammer B.W."/>
            <person name="Chiaro A."/>
            <person name="Dufresne J."/>
            <person name="Kristler A."/>
            <person name="Kuo C.N."/>
            <person name="Ozcan Z."/>
            <person name="Pasmanik V."/>
            <person name="Shin J."/>
            <person name="Stephens K.N."/>
            <person name="Butela K.A."/>
            <person name="Garlena R.A."/>
            <person name="Russell D.A."/>
            <person name="Pope W.H."/>
            <person name="Jacobs-Sera D."/>
            <person name="Hatfull G.F."/>
        </authorList>
    </citation>
    <scope>NUCLEOTIDE SEQUENCE [LARGE SCALE GENOMIC DNA]</scope>
</reference>
<dbReference type="EMBL" id="MK937607">
    <property type="protein sequence ID" value="QDH93193.1"/>
    <property type="molecule type" value="Genomic_DNA"/>
</dbReference>
<evidence type="ECO:0000256" key="1">
    <source>
        <dbReference type="SAM" id="MobiDB-lite"/>
    </source>
</evidence>
<feature type="compositionally biased region" description="Low complexity" evidence="1">
    <location>
        <begin position="258"/>
        <end position="269"/>
    </location>
</feature>